<keyword evidence="3" id="KW-1185">Reference proteome</keyword>
<proteinExistence type="predicted"/>
<organism evidence="2 3">
    <name type="scientific">Dorcoceras hygrometricum</name>
    <dbReference type="NCBI Taxonomy" id="472368"/>
    <lineage>
        <taxon>Eukaryota</taxon>
        <taxon>Viridiplantae</taxon>
        <taxon>Streptophyta</taxon>
        <taxon>Embryophyta</taxon>
        <taxon>Tracheophyta</taxon>
        <taxon>Spermatophyta</taxon>
        <taxon>Magnoliopsida</taxon>
        <taxon>eudicotyledons</taxon>
        <taxon>Gunneridae</taxon>
        <taxon>Pentapetalae</taxon>
        <taxon>asterids</taxon>
        <taxon>lamiids</taxon>
        <taxon>Lamiales</taxon>
        <taxon>Gesneriaceae</taxon>
        <taxon>Didymocarpoideae</taxon>
        <taxon>Trichosporeae</taxon>
        <taxon>Loxocarpinae</taxon>
        <taxon>Dorcoceras</taxon>
    </lineage>
</organism>
<feature type="region of interest" description="Disordered" evidence="1">
    <location>
        <begin position="1"/>
        <end position="28"/>
    </location>
</feature>
<dbReference type="EMBL" id="KQ992225">
    <property type="protein sequence ID" value="KZV50963.1"/>
    <property type="molecule type" value="Genomic_DNA"/>
</dbReference>
<sequence length="185" mass="21288">METTPEVERHADDTSTAAAQEEHVECSNKTEIEAVTNEGAIVVRSGPEQPAQQPMNSTGKGIFAPMEIREINLATHVLPKIDPASKGKEILDVFAKPIPVEEHCMLVLKSAWEDVSSRTSDFDKWVHFRTERRTLVQYKMYEMEIQKRVDEHHAKFYPDESSVNYDYMCIRFLSRELIVKQHRAL</sequence>
<gene>
    <name evidence="2" type="ORF">F511_44701</name>
</gene>
<evidence type="ECO:0000256" key="1">
    <source>
        <dbReference type="SAM" id="MobiDB-lite"/>
    </source>
</evidence>
<protein>
    <submittedName>
        <fullName evidence="2">Uncharacterized protein</fullName>
    </submittedName>
</protein>
<feature type="compositionally biased region" description="Basic and acidic residues" evidence="1">
    <location>
        <begin position="1"/>
        <end position="13"/>
    </location>
</feature>
<evidence type="ECO:0000313" key="3">
    <source>
        <dbReference type="Proteomes" id="UP000250235"/>
    </source>
</evidence>
<accession>A0A2Z7CVY9</accession>
<dbReference type="Proteomes" id="UP000250235">
    <property type="component" value="Unassembled WGS sequence"/>
</dbReference>
<dbReference type="AlphaFoldDB" id="A0A2Z7CVY9"/>
<name>A0A2Z7CVY9_9LAMI</name>
<evidence type="ECO:0000313" key="2">
    <source>
        <dbReference type="EMBL" id="KZV50963.1"/>
    </source>
</evidence>
<reference evidence="2 3" key="1">
    <citation type="journal article" date="2015" name="Proc. Natl. Acad. Sci. U.S.A.">
        <title>The resurrection genome of Boea hygrometrica: A blueprint for survival of dehydration.</title>
        <authorList>
            <person name="Xiao L."/>
            <person name="Yang G."/>
            <person name="Zhang L."/>
            <person name="Yang X."/>
            <person name="Zhao S."/>
            <person name="Ji Z."/>
            <person name="Zhou Q."/>
            <person name="Hu M."/>
            <person name="Wang Y."/>
            <person name="Chen M."/>
            <person name="Xu Y."/>
            <person name="Jin H."/>
            <person name="Xiao X."/>
            <person name="Hu G."/>
            <person name="Bao F."/>
            <person name="Hu Y."/>
            <person name="Wan P."/>
            <person name="Li L."/>
            <person name="Deng X."/>
            <person name="Kuang T."/>
            <person name="Xiang C."/>
            <person name="Zhu J.K."/>
            <person name="Oliver M.J."/>
            <person name="He Y."/>
        </authorList>
    </citation>
    <scope>NUCLEOTIDE SEQUENCE [LARGE SCALE GENOMIC DNA]</scope>
    <source>
        <strain evidence="3">cv. XS01</strain>
    </source>
</reference>